<evidence type="ECO:0000313" key="2">
    <source>
        <dbReference type="EMBL" id="AVX50489.1"/>
    </source>
</evidence>
<dbReference type="NCBIfam" id="TIGR02746">
    <property type="entry name" value="TraC-F-type"/>
    <property type="match status" value="1"/>
</dbReference>
<keyword evidence="2" id="KW-0614">Plasmid</keyword>
<dbReference type="EMBL" id="MG252894">
    <property type="protein sequence ID" value="AVX50489.1"/>
    <property type="molecule type" value="Genomic_DNA"/>
</dbReference>
<dbReference type="Pfam" id="PF11130">
    <property type="entry name" value="TraC_F_IV"/>
    <property type="match status" value="1"/>
</dbReference>
<evidence type="ECO:0000259" key="1">
    <source>
        <dbReference type="Pfam" id="PF19044"/>
    </source>
</evidence>
<protein>
    <submittedName>
        <fullName evidence="2">TraC</fullName>
    </submittedName>
</protein>
<dbReference type="AlphaFoldDB" id="A0A2R4PFN3"/>
<dbReference type="Pfam" id="PF19044">
    <property type="entry name" value="P-loop_TraG"/>
    <property type="match status" value="1"/>
</dbReference>
<dbReference type="InterPro" id="IPR053155">
    <property type="entry name" value="F-pilin_assembly_TraC"/>
</dbReference>
<accession>A0A2R4PFN3</accession>
<dbReference type="NCBIfam" id="NF010278">
    <property type="entry name" value="PRK13721.1"/>
    <property type="match status" value="1"/>
</dbReference>
<organism evidence="2">
    <name type="scientific">Klebsiella pneumoniae</name>
    <dbReference type="NCBI Taxonomy" id="573"/>
    <lineage>
        <taxon>Bacteria</taxon>
        <taxon>Pseudomonadati</taxon>
        <taxon>Pseudomonadota</taxon>
        <taxon>Gammaproteobacteria</taxon>
        <taxon>Enterobacterales</taxon>
        <taxon>Enterobacteriaceae</taxon>
        <taxon>Klebsiella/Raoultella group</taxon>
        <taxon>Klebsiella</taxon>
        <taxon>Klebsiella pneumoniae complex</taxon>
    </lineage>
</organism>
<name>A0A2R4PFN3_KLEPN</name>
<dbReference type="InterPro" id="IPR043964">
    <property type="entry name" value="P-loop_TraG"/>
</dbReference>
<dbReference type="PANTHER" id="PTHR38467">
    <property type="match status" value="1"/>
</dbReference>
<sequence length="880" mass="99242">MSNNIIDAVTQTVNSLVSALKLPDESAKANDTLGSMNFPQFSRILPYKDYDSATGLFINNKTIGFMFEARPLPGADKSIVATLEHLLRSKLPRGVPVSFHLVSSKLVGNDIDYGLREFRWSGKQAKKFNAITQAYYLRAAETKFPLPPALDLPLTLRNYRVYISCCVPRKKNSTTQIVEMENQIKILRASLGGAYIPTRILDAAGLVELMRELINPDPHEMYRVPYKLDPYQDLNYQCVDDSFDMQVTAGHLKIGRLGRDGKECVTRVTSYHLESDPEMAFLWTSADNYANLLNPELSISCPFVITLTLMVEDQVKTQNEANMKFMDVEKKSKTSYAKFFPNVIKEMQEWGDIRQRLATNQTSLVSYFFNITTYTADSTEASLAAEQQVLNSYRKGGFQLIPARYHHLRNFLAMMPFKCGEGLFKELQAAGVVKRAETFQVANLLPIVADSPLAPAGLLAPTYRNQLAFIDLFYEGMNNTNFNMAVCGTSGAGKTGLIQPLIRSVLDSGGFAWVFDMGDGYKSLCENMGGVYLDGDTLKFNPFANVLDDAHFDMSAERIRDQMSVMASPNGNLDEVHEGLLLQAVQAAWLSKRNHARVDDVVQFLQDAKDSDEYADSPTIRGRLDEMIILLDQYTVNGIYGDYFNSDTPTLHEDARMVVLELGGLESRPSLLIAVMFSLIIYIENRMYQSPRGLKKLNVIDEGWKLLDFKNEKVGQFIEKGYRTARRHTGAYITITQNIVDFDSPTASSAARAAWGNSSYKAILKQSAKEFAKYNQLYPDQFSKLEKDMINGFGSAKEQWFSSFMLQVEANCSWHRLFVDPLSRAMYSSKGPDFEYMKARREEGVDIHDAVYGLACRNFKDEMAELESRIPVNDIEDKQR</sequence>
<dbReference type="Gene3D" id="3.40.50.300">
    <property type="entry name" value="P-loop containing nucleotide triphosphate hydrolases"/>
    <property type="match status" value="1"/>
</dbReference>
<proteinExistence type="predicted"/>
<dbReference type="SUPFAM" id="SSF52540">
    <property type="entry name" value="P-loop containing nucleoside triphosphate hydrolases"/>
    <property type="match status" value="1"/>
</dbReference>
<geneLocation type="plasmid" evidence="2">
    <name>pKpn-35963cz</name>
</geneLocation>
<dbReference type="InterPro" id="IPR027417">
    <property type="entry name" value="P-loop_NTPase"/>
</dbReference>
<dbReference type="PANTHER" id="PTHR38467:SF1">
    <property type="entry name" value="CONJUGATIVE TRANSFER: ASSEMBLY"/>
    <property type="match status" value="1"/>
</dbReference>
<dbReference type="RefSeq" id="WP_032441884.1">
    <property type="nucleotide sequence ID" value="NZ_AP023455.1"/>
</dbReference>
<dbReference type="InterPro" id="IPR014117">
    <property type="entry name" value="TraC-F-type"/>
</dbReference>
<dbReference type="InterPro" id="IPR025955">
    <property type="entry name" value="TraC/Conjuga_ATPase"/>
</dbReference>
<feature type="domain" description="TraG P-loop" evidence="1">
    <location>
        <begin position="469"/>
        <end position="775"/>
    </location>
</feature>
<reference evidence="2" key="1">
    <citation type="submission" date="2017-10" db="EMBL/GenBank/DDBJ databases">
        <title>Characterization of NDM-producing Enterobacteriaceae of Czech origin.</title>
        <authorList>
            <person name="Paskova V."/>
            <person name="Papagiannitsis C.C."/>
            <person name="Hrabak J."/>
        </authorList>
    </citation>
    <scope>NUCLEOTIDE SEQUENCE</scope>
    <source>
        <strain evidence="2">Kpn-35963cz</strain>
        <plasmid evidence="2">pKpn-35963cz</plasmid>
    </source>
</reference>
<dbReference type="Gene3D" id="1.10.8.730">
    <property type="match status" value="1"/>
</dbReference>